<evidence type="ECO:0000313" key="2">
    <source>
        <dbReference type="EMBL" id="RRT75186.1"/>
    </source>
</evidence>
<name>A0A427AG57_ENSVE</name>
<dbReference type="AlphaFoldDB" id="A0A427AG57"/>
<feature type="transmembrane region" description="Helical" evidence="1">
    <location>
        <begin position="6"/>
        <end position="28"/>
    </location>
</feature>
<dbReference type="GO" id="GO:0010089">
    <property type="term" value="P:xylem development"/>
    <property type="evidence" value="ECO:0007669"/>
    <property type="project" value="InterPro"/>
</dbReference>
<sequence>MHFLSSSSPLFLHLLHFSLSLYFYLFIYSPHEAHLLKMEESINSSSVDGGGFGSKVGLASSEESGWTMYFEDFMASSSSSEEKQEAGGFYSISVNGSSAISDAASCVAWTPLSLKKRKRKGLLDDDSLEDTASSPVSNPKVVIFLFHLLKQFFGFIPVKFDYRSLWVLFQEGVVGSKNDQEPKQAVNGFRSTERKNECTEQKKNGACLVPLSMLVHYLG</sequence>
<keyword evidence="1" id="KW-1133">Transmembrane helix</keyword>
<dbReference type="InterPro" id="IPR039280">
    <property type="entry name" value="VUP"/>
</dbReference>
<reference evidence="2 3" key="1">
    <citation type="journal article" date="2014" name="Agronomy (Basel)">
        <title>A Draft Genome Sequence for Ensete ventricosum, the Drought-Tolerant Tree Against Hunger.</title>
        <authorList>
            <person name="Harrison J."/>
            <person name="Moore K.A."/>
            <person name="Paszkiewicz K."/>
            <person name="Jones T."/>
            <person name="Grant M."/>
            <person name="Ambacheew D."/>
            <person name="Muzemil S."/>
            <person name="Studholme D.J."/>
        </authorList>
    </citation>
    <scope>NUCLEOTIDE SEQUENCE [LARGE SCALE GENOMIC DNA]</scope>
</reference>
<evidence type="ECO:0000256" key="1">
    <source>
        <dbReference type="SAM" id="Phobius"/>
    </source>
</evidence>
<dbReference type="PANTHER" id="PTHR33974">
    <property type="entry name" value="VASCULAR-RELATED UNKNOWN PROTEIN 1-RELATED"/>
    <property type="match status" value="1"/>
</dbReference>
<organism evidence="2 3">
    <name type="scientific">Ensete ventricosum</name>
    <name type="common">Abyssinian banana</name>
    <name type="synonym">Musa ensete</name>
    <dbReference type="NCBI Taxonomy" id="4639"/>
    <lineage>
        <taxon>Eukaryota</taxon>
        <taxon>Viridiplantae</taxon>
        <taxon>Streptophyta</taxon>
        <taxon>Embryophyta</taxon>
        <taxon>Tracheophyta</taxon>
        <taxon>Spermatophyta</taxon>
        <taxon>Magnoliopsida</taxon>
        <taxon>Liliopsida</taxon>
        <taxon>Zingiberales</taxon>
        <taxon>Musaceae</taxon>
        <taxon>Ensete</taxon>
    </lineage>
</organism>
<protein>
    <submittedName>
        <fullName evidence="2">Uncharacterized protein</fullName>
    </submittedName>
</protein>
<accession>A0A427AG57</accession>
<comment type="caution">
    <text evidence="2">The sequence shown here is derived from an EMBL/GenBank/DDBJ whole genome shotgun (WGS) entry which is preliminary data.</text>
</comment>
<evidence type="ECO:0000313" key="3">
    <source>
        <dbReference type="Proteomes" id="UP000287651"/>
    </source>
</evidence>
<proteinExistence type="predicted"/>
<dbReference type="EMBL" id="AMZH03002556">
    <property type="protein sequence ID" value="RRT75186.1"/>
    <property type="molecule type" value="Genomic_DNA"/>
</dbReference>
<keyword evidence="1" id="KW-0472">Membrane</keyword>
<gene>
    <name evidence="2" type="ORF">B296_00031503</name>
</gene>
<dbReference type="PANTHER" id="PTHR33974:SF2">
    <property type="entry name" value="VASCULAR-RELATED UNKNOWN PROTEIN 1"/>
    <property type="match status" value="1"/>
</dbReference>
<dbReference type="Proteomes" id="UP000287651">
    <property type="component" value="Unassembled WGS sequence"/>
</dbReference>
<keyword evidence="1" id="KW-0812">Transmembrane</keyword>